<evidence type="ECO:0000313" key="4">
    <source>
        <dbReference type="Proteomes" id="UP001141552"/>
    </source>
</evidence>
<proteinExistence type="predicted"/>
<keyword evidence="4" id="KW-1185">Reference proteome</keyword>
<sequence>MGKQKLTNTPLFFQSKLLCISVLYLFTTVFIAIYTFLSPTKCLFRSSPFDPIQTPLFSYPPSYGEHKYVVPTHRSSCSSPVLFSDYWTVLKEIQGLCRKQLVSSPALRYMKRKSESFGGNFSTRKRLSYFHRLNDIEDEVPCGFLQEFPVSDSDRIAMESCHGVVVVSAIFNDHDKIRQPQSLGSRTAEDVCFFMFVDDATLKGLHHHQVLSKESQKYNVGVWRIVKVSSENLYQNPAMNGVIPKYLVHRLFPNSKFSIWVDAKLQLRVDPLLLIHALVVSEKMDMAISKHPFFIHTMEDAIATARWKKWWDVDGLRRQMETYCENGLQPWTPKKLPYPSDVPDTALILRKHGLNSNLFSCLLFNELEAFNPRDQLAFAYVRDLMRPKLVLNMFEVEVFEQVALEYRHNLKKEGTSFSIGHKKGTKRVGHDVLVNATCCSKCQRYLLEMWGES</sequence>
<dbReference type="PANTHER" id="PTHR12956:SF13">
    <property type="entry name" value="ALKALINE CERAMIDASE TOD1"/>
    <property type="match status" value="1"/>
</dbReference>
<dbReference type="InterPro" id="IPR048354">
    <property type="entry name" value="TOD1_MUCI70_glycTrfase_dom"/>
</dbReference>
<organism evidence="3 4">
    <name type="scientific">Turnera subulata</name>
    <dbReference type="NCBI Taxonomy" id="218843"/>
    <lineage>
        <taxon>Eukaryota</taxon>
        <taxon>Viridiplantae</taxon>
        <taxon>Streptophyta</taxon>
        <taxon>Embryophyta</taxon>
        <taxon>Tracheophyta</taxon>
        <taxon>Spermatophyta</taxon>
        <taxon>Magnoliopsida</taxon>
        <taxon>eudicotyledons</taxon>
        <taxon>Gunneridae</taxon>
        <taxon>Pentapetalae</taxon>
        <taxon>rosids</taxon>
        <taxon>fabids</taxon>
        <taxon>Malpighiales</taxon>
        <taxon>Passifloraceae</taxon>
        <taxon>Turnera</taxon>
    </lineage>
</organism>
<protein>
    <recommendedName>
        <fullName evidence="2">TOD1/MUCI70 glycosyltransferase-like domain-containing protein</fullName>
    </recommendedName>
</protein>
<keyword evidence="1" id="KW-0472">Membrane</keyword>
<keyword evidence="1" id="KW-0812">Transmembrane</keyword>
<dbReference type="Pfam" id="PF04765">
    <property type="entry name" value="TOD1_MUCI70"/>
    <property type="match status" value="1"/>
</dbReference>
<reference evidence="3" key="1">
    <citation type="submission" date="2022-02" db="EMBL/GenBank/DDBJ databases">
        <authorList>
            <person name="Henning P.M."/>
            <person name="McCubbin A.G."/>
            <person name="Shore J.S."/>
        </authorList>
    </citation>
    <scope>NUCLEOTIDE SEQUENCE</scope>
    <source>
        <strain evidence="3">F60SS</strain>
        <tissue evidence="3">Leaves</tissue>
    </source>
</reference>
<feature type="transmembrane region" description="Helical" evidence="1">
    <location>
        <begin position="12"/>
        <end position="37"/>
    </location>
</feature>
<dbReference type="PANTHER" id="PTHR12956">
    <property type="entry name" value="ALKALINE CERAMIDASE-RELATED"/>
    <property type="match status" value="1"/>
</dbReference>
<feature type="domain" description="TOD1/MUCI70 glycosyltransferase-like" evidence="2">
    <location>
        <begin position="111"/>
        <end position="408"/>
    </location>
</feature>
<dbReference type="EMBL" id="JAKUCV010005313">
    <property type="protein sequence ID" value="KAJ4831673.1"/>
    <property type="molecule type" value="Genomic_DNA"/>
</dbReference>
<dbReference type="InterPro" id="IPR006852">
    <property type="entry name" value="TOD1_MUCI70"/>
</dbReference>
<evidence type="ECO:0000259" key="2">
    <source>
        <dbReference type="Pfam" id="PF04765"/>
    </source>
</evidence>
<comment type="caution">
    <text evidence="3">The sequence shown here is derived from an EMBL/GenBank/DDBJ whole genome shotgun (WGS) entry which is preliminary data.</text>
</comment>
<gene>
    <name evidence="3" type="ORF">Tsubulata_020886</name>
</gene>
<name>A0A9Q0J7X1_9ROSI</name>
<dbReference type="OrthoDB" id="1905162at2759"/>
<evidence type="ECO:0000256" key="1">
    <source>
        <dbReference type="SAM" id="Phobius"/>
    </source>
</evidence>
<dbReference type="Proteomes" id="UP001141552">
    <property type="component" value="Unassembled WGS sequence"/>
</dbReference>
<dbReference type="AlphaFoldDB" id="A0A9Q0J7X1"/>
<evidence type="ECO:0000313" key="3">
    <source>
        <dbReference type="EMBL" id="KAJ4831673.1"/>
    </source>
</evidence>
<accession>A0A9Q0J7X1</accession>
<keyword evidence="1" id="KW-1133">Transmembrane helix</keyword>
<reference evidence="3" key="2">
    <citation type="journal article" date="2023" name="Plants (Basel)">
        <title>Annotation of the Turnera subulata (Passifloraceae) Draft Genome Reveals the S-Locus Evolved after the Divergence of Turneroideae from Passifloroideae in a Stepwise Manner.</title>
        <authorList>
            <person name="Henning P.M."/>
            <person name="Roalson E.H."/>
            <person name="Mir W."/>
            <person name="McCubbin A.G."/>
            <person name="Shore J.S."/>
        </authorList>
    </citation>
    <scope>NUCLEOTIDE SEQUENCE</scope>
    <source>
        <strain evidence="3">F60SS</strain>
    </source>
</reference>